<reference evidence="1" key="1">
    <citation type="journal article" date="2014" name="Front. Microbiol.">
        <title>High frequency of phylogenetically diverse reductive dehalogenase-homologous genes in deep subseafloor sedimentary metagenomes.</title>
        <authorList>
            <person name="Kawai M."/>
            <person name="Futagami T."/>
            <person name="Toyoda A."/>
            <person name="Takaki Y."/>
            <person name="Nishi S."/>
            <person name="Hori S."/>
            <person name="Arai W."/>
            <person name="Tsubouchi T."/>
            <person name="Morono Y."/>
            <person name="Uchiyama I."/>
            <person name="Ito T."/>
            <person name="Fujiyama A."/>
            <person name="Inagaki F."/>
            <person name="Takami H."/>
        </authorList>
    </citation>
    <scope>NUCLEOTIDE SEQUENCE</scope>
    <source>
        <strain evidence="1">Expedition CK06-06</strain>
    </source>
</reference>
<protein>
    <submittedName>
        <fullName evidence="1">Uncharacterized protein</fullName>
    </submittedName>
</protein>
<dbReference type="EMBL" id="BART01033534">
    <property type="protein sequence ID" value="GAH08378.1"/>
    <property type="molecule type" value="Genomic_DNA"/>
</dbReference>
<proteinExistence type="predicted"/>
<feature type="non-terminal residue" evidence="1">
    <location>
        <position position="1"/>
    </location>
</feature>
<accession>X1EI89</accession>
<dbReference type="AlphaFoldDB" id="X1EI89"/>
<gene>
    <name evidence="1" type="ORF">S01H4_57591</name>
</gene>
<comment type="caution">
    <text evidence="1">The sequence shown here is derived from an EMBL/GenBank/DDBJ whole genome shotgun (WGS) entry which is preliminary data.</text>
</comment>
<organism evidence="1">
    <name type="scientific">marine sediment metagenome</name>
    <dbReference type="NCBI Taxonomy" id="412755"/>
    <lineage>
        <taxon>unclassified sequences</taxon>
        <taxon>metagenomes</taxon>
        <taxon>ecological metagenomes</taxon>
    </lineage>
</organism>
<evidence type="ECO:0000313" key="1">
    <source>
        <dbReference type="EMBL" id="GAH08378.1"/>
    </source>
</evidence>
<name>X1EI89_9ZZZZ</name>
<sequence length="89" mass="9990">TNRLNNNVRIALTLEKPYKSRLQRMSSLGTIALPNYSTGNISLYRCNRSDASCGGYIVYVKKLGETIKRKADCSVCYTKKEGCFTELEA</sequence>